<dbReference type="InterPro" id="IPR027417">
    <property type="entry name" value="P-loop_NTPase"/>
</dbReference>
<keyword evidence="5" id="KW-0469">Meiosis</keyword>
<dbReference type="InterPro" id="IPR045076">
    <property type="entry name" value="MutS"/>
</dbReference>
<name>C5NZD6_COCP7</name>
<dbReference type="SUPFAM" id="SSF48334">
    <property type="entry name" value="DNA repair protein MutS, domain III"/>
    <property type="match status" value="1"/>
</dbReference>
<dbReference type="InterPro" id="IPR036187">
    <property type="entry name" value="DNA_mismatch_repair_MutS_sf"/>
</dbReference>
<dbReference type="Pfam" id="PF05190">
    <property type="entry name" value="MutS_IV"/>
    <property type="match status" value="1"/>
</dbReference>
<dbReference type="Proteomes" id="UP000009084">
    <property type="component" value="Unassembled WGS sequence"/>
</dbReference>
<dbReference type="HOGENOM" id="CLU_002472_7_3_1"/>
<evidence type="ECO:0000256" key="2">
    <source>
        <dbReference type="ARBA" id="ARBA00022741"/>
    </source>
</evidence>
<dbReference type="Pfam" id="PF00488">
    <property type="entry name" value="MutS_V"/>
    <property type="match status" value="1"/>
</dbReference>
<dbReference type="Gene3D" id="1.10.1420.10">
    <property type="match status" value="1"/>
</dbReference>
<evidence type="ECO:0000259" key="7">
    <source>
        <dbReference type="PROSITE" id="PS00486"/>
    </source>
</evidence>
<feature type="compositionally biased region" description="Low complexity" evidence="6">
    <location>
        <begin position="25"/>
        <end position="39"/>
    </location>
</feature>
<evidence type="ECO:0000313" key="9">
    <source>
        <dbReference type="Proteomes" id="UP000009084"/>
    </source>
</evidence>
<keyword evidence="4" id="KW-0238">DNA-binding</keyword>
<dbReference type="InterPro" id="IPR036678">
    <property type="entry name" value="MutS_con_dom_sf"/>
</dbReference>
<dbReference type="GO" id="GO:0140664">
    <property type="term" value="F:ATP-dependent DNA damage sensor activity"/>
    <property type="evidence" value="ECO:0007669"/>
    <property type="project" value="InterPro"/>
</dbReference>
<dbReference type="OrthoDB" id="276261at2759"/>
<dbReference type="GO" id="GO:0007131">
    <property type="term" value="P:reciprocal meiotic recombination"/>
    <property type="evidence" value="ECO:0007669"/>
    <property type="project" value="TreeGrafter"/>
</dbReference>
<dbReference type="GO" id="GO:0005524">
    <property type="term" value="F:ATP binding"/>
    <property type="evidence" value="ECO:0007669"/>
    <property type="project" value="UniProtKB-KW"/>
</dbReference>
<evidence type="ECO:0000256" key="1">
    <source>
        <dbReference type="ARBA" id="ARBA00006271"/>
    </source>
</evidence>
<feature type="region of interest" description="Disordered" evidence="6">
    <location>
        <begin position="778"/>
        <end position="819"/>
    </location>
</feature>
<dbReference type="SUPFAM" id="SSF53150">
    <property type="entry name" value="DNA repair protein MutS, domain II"/>
    <property type="match status" value="1"/>
</dbReference>
<organism evidence="8 9">
    <name type="scientific">Coccidioides posadasii (strain C735)</name>
    <name type="common">Valley fever fungus</name>
    <dbReference type="NCBI Taxonomy" id="222929"/>
    <lineage>
        <taxon>Eukaryota</taxon>
        <taxon>Fungi</taxon>
        <taxon>Dikarya</taxon>
        <taxon>Ascomycota</taxon>
        <taxon>Pezizomycotina</taxon>
        <taxon>Eurotiomycetes</taxon>
        <taxon>Eurotiomycetidae</taxon>
        <taxon>Onygenales</taxon>
        <taxon>Onygenaceae</taxon>
        <taxon>Coccidioides</taxon>
    </lineage>
</organism>
<dbReference type="Gene3D" id="3.40.50.300">
    <property type="entry name" value="P-loop containing nucleotide triphosphate hydrolases"/>
    <property type="match status" value="1"/>
</dbReference>
<dbReference type="AlphaFoldDB" id="C5NZD6"/>
<evidence type="ECO:0000256" key="3">
    <source>
        <dbReference type="ARBA" id="ARBA00022840"/>
    </source>
</evidence>
<sequence length="819" mass="91451">MSSTVFSSKTSTGWAPDNRPTTRHTATSGRPRTGRPTTTATSVTVQDIICAISESRGVCPTVGLAFVNLSTSEAVLCQICDSQTYARTIQKLAVLEPTEILFMKTAQTPKSKLYAIVEENLPQRTITAIDRRYWAEKTGHEYVDQLAFKDDLESIKLSLEGNYFASCCLAAVLTYIELELSKSFASHSLRIKYEPSDGSMMIDLSTIISLELIQNLQRAKSKDCLFGVLNETLTPMGARLLRSNILQPSTEPTKLLGRYDAVEELATREDMFHGVREALKSFVDSDKILTALCDPSQYEVIESLLDSTLNADVSYQSRPLDLRNQRTYAVKAGVNSLLDVARQTYKEANTDVNELASHLTEAHNLSLDLRFETARQYYFRLPVSDLEEKQLPGVFINVFRKRSYLEFQTLDLVKLNQKITDSHNEVIAMSDKSVQELIEDVRSEISVLFRISEGLAMLDMLSTFARLVVVHDYVRPELTDTLAIKAGRHPIREKIHSNKFIPNDAYATQQSRFQIVTGCNMSGKSTYIRSIALMSVMAQIGCFVPAQYASFPIVTQLFARISADDNTEANISTFSAEMREMAFILRNIGPRSMAIVDELGRGTSTVDGLSIAIAISEALVDSHALVWFATHFTDLARIMAHRNGVVNLHLAVEMSAPTSKMTMLYKIADGYVKEKHYGLSLAKLMPFPAKILQTAQTVSEELSLRATKRHNNPKAIAIAKRRQLLLALREQLLQARDGVMEGEELRKWLKKLQDDFTLRMAALDAEIALVMDEEVNEDSVGQTGLQDTPMLDDDKNSSTIDSDEMTDVTSPIMPNKAFS</sequence>
<dbReference type="PROSITE" id="PS00486">
    <property type="entry name" value="DNA_MISMATCH_REPAIR_2"/>
    <property type="match status" value="1"/>
</dbReference>
<comment type="caution">
    <text evidence="8">The sequence shown here is derived from an EMBL/GenBank/DDBJ whole genome shotgun (WGS) entry which is preliminary data.</text>
</comment>
<reference evidence="8 9" key="1">
    <citation type="journal article" date="2009" name="Genome Res.">
        <title>Comparative genomic analyses of the human fungal pathogens Coccidioides and their relatives.</title>
        <authorList>
            <person name="Sharpton T.J."/>
            <person name="Stajich J.E."/>
            <person name="Rounsley S.D."/>
            <person name="Gardner M.J."/>
            <person name="Wortman J.R."/>
            <person name="Jordar V.S."/>
            <person name="Maiti R."/>
            <person name="Kodira C.D."/>
            <person name="Neafsey D.E."/>
            <person name="Zeng Q."/>
            <person name="Hung C.-Y."/>
            <person name="McMahan C."/>
            <person name="Muszewska A."/>
            <person name="Grynberg M."/>
            <person name="Mandel M.A."/>
            <person name="Kellner E.M."/>
            <person name="Barker B.M."/>
            <person name="Galgiani J.N."/>
            <person name="Orbach M.J."/>
            <person name="Kirkland T.N."/>
            <person name="Cole G.T."/>
            <person name="Henn M.R."/>
            <person name="Birren B.W."/>
            <person name="Taylor J.W."/>
        </authorList>
    </citation>
    <scope>NUCLEOTIDE SEQUENCE [LARGE SCALE GENOMIC DNA]</scope>
    <source>
        <strain evidence="9">C735</strain>
    </source>
</reference>
<dbReference type="InterPro" id="IPR000432">
    <property type="entry name" value="DNA_mismatch_repair_MutS_C"/>
</dbReference>
<dbReference type="GO" id="GO:0030983">
    <property type="term" value="F:mismatched DNA binding"/>
    <property type="evidence" value="ECO:0007669"/>
    <property type="project" value="InterPro"/>
</dbReference>
<dbReference type="VEuPathDB" id="FungiDB:CPC735_011470"/>
<gene>
    <name evidence="8" type="ORF">CPC735_011470</name>
</gene>
<feature type="region of interest" description="Disordered" evidence="6">
    <location>
        <begin position="1"/>
        <end position="39"/>
    </location>
</feature>
<comment type="similarity">
    <text evidence="1">Belongs to the DNA mismatch repair MutS family.</text>
</comment>
<dbReference type="PIRSF" id="PIRSF005813">
    <property type="entry name" value="MSH2"/>
    <property type="match status" value="1"/>
</dbReference>
<dbReference type="Gene3D" id="3.30.420.110">
    <property type="entry name" value="MutS, connector domain"/>
    <property type="match status" value="1"/>
</dbReference>
<dbReference type="PANTHER" id="PTHR11361:SF21">
    <property type="entry name" value="MUTS PROTEIN HOMOLOG 4"/>
    <property type="match status" value="1"/>
</dbReference>
<dbReference type="InterPro" id="IPR007860">
    <property type="entry name" value="DNA_mmatch_repair_MutS_con_dom"/>
</dbReference>
<feature type="domain" description="DNA mismatch repair proteins mutS family" evidence="7">
    <location>
        <begin position="592"/>
        <end position="608"/>
    </location>
</feature>
<evidence type="ECO:0000256" key="4">
    <source>
        <dbReference type="ARBA" id="ARBA00023125"/>
    </source>
</evidence>
<dbReference type="GO" id="GO:0006298">
    <property type="term" value="P:mismatch repair"/>
    <property type="evidence" value="ECO:0007669"/>
    <property type="project" value="InterPro"/>
</dbReference>
<keyword evidence="2" id="KW-0547">Nucleotide-binding</keyword>
<dbReference type="EMBL" id="ACFW01000001">
    <property type="protein sequence ID" value="EER29829.1"/>
    <property type="molecule type" value="Genomic_DNA"/>
</dbReference>
<proteinExistence type="inferred from homology"/>
<dbReference type="SMART" id="SM00533">
    <property type="entry name" value="MUTSd"/>
    <property type="match status" value="1"/>
</dbReference>
<dbReference type="InterPro" id="IPR007696">
    <property type="entry name" value="DNA_mismatch_repair_MutS_core"/>
</dbReference>
<evidence type="ECO:0000256" key="6">
    <source>
        <dbReference type="SAM" id="MobiDB-lite"/>
    </source>
</evidence>
<protein>
    <submittedName>
        <fullName evidence="8">MutS domain III family protein</fullName>
    </submittedName>
</protein>
<dbReference type="InterPro" id="IPR007861">
    <property type="entry name" value="DNA_mismatch_repair_MutS_clamp"/>
</dbReference>
<keyword evidence="3" id="KW-0067">ATP-binding</keyword>
<dbReference type="PANTHER" id="PTHR11361">
    <property type="entry name" value="DNA MISMATCH REPAIR PROTEIN MUTS FAMILY MEMBER"/>
    <property type="match status" value="1"/>
</dbReference>
<feature type="compositionally biased region" description="Polar residues" evidence="6">
    <location>
        <begin position="1"/>
        <end position="13"/>
    </location>
</feature>
<accession>C5NZD6</accession>
<dbReference type="SMART" id="SM00534">
    <property type="entry name" value="MUTSac"/>
    <property type="match status" value="1"/>
</dbReference>
<dbReference type="GO" id="GO:0005634">
    <property type="term" value="C:nucleus"/>
    <property type="evidence" value="ECO:0007669"/>
    <property type="project" value="TreeGrafter"/>
</dbReference>
<dbReference type="Pfam" id="PF05188">
    <property type="entry name" value="MutS_II"/>
    <property type="match status" value="1"/>
</dbReference>
<dbReference type="InterPro" id="IPR011184">
    <property type="entry name" value="DNA_mismatch_repair_Msh2"/>
</dbReference>
<dbReference type="SUPFAM" id="SSF52540">
    <property type="entry name" value="P-loop containing nucleoside triphosphate hydrolases"/>
    <property type="match status" value="1"/>
</dbReference>
<evidence type="ECO:0000256" key="5">
    <source>
        <dbReference type="ARBA" id="ARBA00023254"/>
    </source>
</evidence>
<evidence type="ECO:0000313" key="8">
    <source>
        <dbReference type="EMBL" id="EER29829.1"/>
    </source>
</evidence>
<dbReference type="Pfam" id="PF05192">
    <property type="entry name" value="MutS_III"/>
    <property type="match status" value="1"/>
</dbReference>
<dbReference type="FunFam" id="3.40.50.300:FF:002054">
    <property type="entry name" value="DNA mismatch repair protein MSH4"/>
    <property type="match status" value="1"/>
</dbReference>